<evidence type="ECO:0000313" key="2">
    <source>
        <dbReference type="EMBL" id="MFE9601444.1"/>
    </source>
</evidence>
<dbReference type="InterPro" id="IPR013154">
    <property type="entry name" value="ADH-like_N"/>
</dbReference>
<gene>
    <name evidence="2" type="ORF">ACFYNQ_23125</name>
</gene>
<dbReference type="InterPro" id="IPR036291">
    <property type="entry name" value="NAD(P)-bd_dom_sf"/>
</dbReference>
<dbReference type="Proteomes" id="UP001601303">
    <property type="component" value="Unassembled WGS sequence"/>
</dbReference>
<dbReference type="Pfam" id="PF08240">
    <property type="entry name" value="ADH_N"/>
    <property type="match status" value="1"/>
</dbReference>
<dbReference type="InterPro" id="IPR052711">
    <property type="entry name" value="Zinc_ADH-like"/>
</dbReference>
<dbReference type="PANTHER" id="PTHR45033">
    <property type="match status" value="1"/>
</dbReference>
<reference evidence="2 3" key="1">
    <citation type="submission" date="2024-10" db="EMBL/GenBank/DDBJ databases">
        <title>The Natural Products Discovery Center: Release of the First 8490 Sequenced Strains for Exploring Actinobacteria Biosynthetic Diversity.</title>
        <authorList>
            <person name="Kalkreuter E."/>
            <person name="Kautsar S.A."/>
            <person name="Yang D."/>
            <person name="Bader C.D."/>
            <person name="Teijaro C.N."/>
            <person name="Fluegel L."/>
            <person name="Davis C.M."/>
            <person name="Simpson J.R."/>
            <person name="Lauterbach L."/>
            <person name="Steele A.D."/>
            <person name="Gui C."/>
            <person name="Meng S."/>
            <person name="Li G."/>
            <person name="Viehrig K."/>
            <person name="Ye F."/>
            <person name="Su P."/>
            <person name="Kiefer A.F."/>
            <person name="Nichols A."/>
            <person name="Cepeda A.J."/>
            <person name="Yan W."/>
            <person name="Fan B."/>
            <person name="Jiang Y."/>
            <person name="Adhikari A."/>
            <person name="Zheng C.-J."/>
            <person name="Schuster L."/>
            <person name="Cowan T.M."/>
            <person name="Smanski M.J."/>
            <person name="Chevrette M.G."/>
            <person name="De Carvalho L.P.S."/>
            <person name="Shen B."/>
        </authorList>
    </citation>
    <scope>NUCLEOTIDE SEQUENCE [LARGE SCALE GENOMIC DNA]</scope>
    <source>
        <strain evidence="2 3">NPDC006488</strain>
    </source>
</reference>
<dbReference type="InterPro" id="IPR013149">
    <property type="entry name" value="ADH-like_C"/>
</dbReference>
<dbReference type="SMART" id="SM00829">
    <property type="entry name" value="PKS_ER"/>
    <property type="match status" value="1"/>
</dbReference>
<dbReference type="InterPro" id="IPR011032">
    <property type="entry name" value="GroES-like_sf"/>
</dbReference>
<name>A0ABW6M5M2_9ACTN</name>
<keyword evidence="3" id="KW-1185">Reference proteome</keyword>
<feature type="domain" description="Enoyl reductase (ER)" evidence="1">
    <location>
        <begin position="13"/>
        <end position="320"/>
    </location>
</feature>
<evidence type="ECO:0000259" key="1">
    <source>
        <dbReference type="SMART" id="SM00829"/>
    </source>
</evidence>
<dbReference type="Pfam" id="PF00107">
    <property type="entry name" value="ADH_zinc_N"/>
    <property type="match status" value="1"/>
</dbReference>
<evidence type="ECO:0000313" key="3">
    <source>
        <dbReference type="Proteomes" id="UP001601303"/>
    </source>
</evidence>
<dbReference type="SUPFAM" id="SSF51735">
    <property type="entry name" value="NAD(P)-binding Rossmann-fold domains"/>
    <property type="match status" value="1"/>
</dbReference>
<dbReference type="PANTHER" id="PTHR45033:SF3">
    <property type="entry name" value="DEHYDROGENASE, PUTATIVE (AFU_ORTHOLOGUE AFUA_2G13270)-RELATED"/>
    <property type="match status" value="1"/>
</dbReference>
<organism evidence="2 3">
    <name type="scientific">Streptomyces hokutonensis</name>
    <dbReference type="NCBI Taxonomy" id="1306990"/>
    <lineage>
        <taxon>Bacteria</taxon>
        <taxon>Bacillati</taxon>
        <taxon>Actinomycetota</taxon>
        <taxon>Actinomycetes</taxon>
        <taxon>Kitasatosporales</taxon>
        <taxon>Streptomycetaceae</taxon>
        <taxon>Streptomyces</taxon>
    </lineage>
</organism>
<dbReference type="EMBL" id="JBIAHM010000008">
    <property type="protein sequence ID" value="MFE9601444.1"/>
    <property type="molecule type" value="Genomic_DNA"/>
</dbReference>
<dbReference type="InterPro" id="IPR020843">
    <property type="entry name" value="ER"/>
</dbReference>
<accession>A0ABW6M5M2</accession>
<protein>
    <submittedName>
        <fullName evidence="2">Zinc-binding dehydrogenase</fullName>
    </submittedName>
</protein>
<dbReference type="SUPFAM" id="SSF50129">
    <property type="entry name" value="GroES-like"/>
    <property type="match status" value="1"/>
</dbReference>
<dbReference type="Gene3D" id="3.90.180.10">
    <property type="entry name" value="Medium-chain alcohol dehydrogenases, catalytic domain"/>
    <property type="match status" value="1"/>
</dbReference>
<proteinExistence type="predicted"/>
<sequence>MFAVYAQHPSSDDPLGALRFGERPAATAPDDTWTVVTVKAAGLNHHDLWTLRGAGLPADRYPMTLGGEASGTDEEGNEVIVGAVIAAPRWSHEPVRDPAHTLLSEGAPGTFAERVAVPRHVLAVKPPEFTHAEAACVTGTWLTAYRMLFTKSGLTPGDTVLIQGAGGGVSTALARLARAAGFRVWVTSRSAEKRVAAELLGAHAAFPCGRPLPEPVDAVMESVGRATWSHSLRSVRPGGTVVVTGATTGADPIAHLNRIFWNELKIVGSTSGTLDELRRLLAFMTEHGLRPDIADELPFTDAREGFGRLLDGDVVGKIAFHW</sequence>
<dbReference type="RefSeq" id="WP_388108668.1">
    <property type="nucleotide sequence ID" value="NZ_JBIAHM010000008.1"/>
</dbReference>
<comment type="caution">
    <text evidence="2">The sequence shown here is derived from an EMBL/GenBank/DDBJ whole genome shotgun (WGS) entry which is preliminary data.</text>
</comment>